<accession>A0A0P1AMR6</accession>
<dbReference type="EMBL" id="CCYD01000645">
    <property type="protein sequence ID" value="CEG42501.1"/>
    <property type="molecule type" value="Genomic_DNA"/>
</dbReference>
<dbReference type="Proteomes" id="UP000054928">
    <property type="component" value="Unassembled WGS sequence"/>
</dbReference>
<proteinExistence type="predicted"/>
<protein>
    <submittedName>
        <fullName evidence="1">Uncharacterized protein</fullName>
    </submittedName>
</protein>
<dbReference type="GeneID" id="36407825"/>
<evidence type="ECO:0000313" key="1">
    <source>
        <dbReference type="EMBL" id="CEG42501.1"/>
    </source>
</evidence>
<dbReference type="RefSeq" id="XP_024578870.1">
    <property type="nucleotide sequence ID" value="XM_024728388.1"/>
</dbReference>
<dbReference type="AlphaFoldDB" id="A0A0P1AMR6"/>
<evidence type="ECO:0000313" key="2">
    <source>
        <dbReference type="Proteomes" id="UP000054928"/>
    </source>
</evidence>
<keyword evidence="2" id="KW-1185">Reference proteome</keyword>
<sequence length="55" mass="6305">MGLSRCPPETETAIVFMENLRAGASRTIRISSTPPDNEVDVSWHVTYHFHAAWYR</sequence>
<organism evidence="1 2">
    <name type="scientific">Plasmopara halstedii</name>
    <name type="common">Downy mildew of sunflower</name>
    <dbReference type="NCBI Taxonomy" id="4781"/>
    <lineage>
        <taxon>Eukaryota</taxon>
        <taxon>Sar</taxon>
        <taxon>Stramenopiles</taxon>
        <taxon>Oomycota</taxon>
        <taxon>Peronosporomycetes</taxon>
        <taxon>Peronosporales</taxon>
        <taxon>Peronosporaceae</taxon>
        <taxon>Plasmopara</taxon>
    </lineage>
</organism>
<reference evidence="2" key="1">
    <citation type="submission" date="2014-09" db="EMBL/GenBank/DDBJ databases">
        <authorList>
            <person name="Sharma Rahul"/>
            <person name="Thines Marco"/>
        </authorList>
    </citation>
    <scope>NUCLEOTIDE SEQUENCE [LARGE SCALE GENOMIC DNA]</scope>
</reference>
<name>A0A0P1AMR6_PLAHL</name>